<sequence length="337" mass="35913">MIGTIDAGERCQRHPRSSHSIPEGHEVTGKIYNDITEVVGRTPLVKLGRINETGANIFAKLEFFGPGSSVKDRLGLGIIRAAEQSGELQPGGTIVEGTSGNTGIALAMLGASRGYRVILAMPETMSIERRQLLKAFGAELVLTPGPEGMRGAVARAKQIVDETPGAILARQFENEANVQIHRETTAEEIWADTDGEIDIFVAGVGTGGTISGVGQVLKERKPEVKIVAVEPKDSPLLTEGKAGPHKIQGLGANFVPDVLDRDVIDEVLDATLEDSIRVSRALTSTEGIFSGISSGANLWAALEIAKRPENAGKNIVVIICDTGERYLSTVLFDDLRD</sequence>
<evidence type="ECO:0000256" key="5">
    <source>
        <dbReference type="ARBA" id="ARBA00022679"/>
    </source>
</evidence>
<keyword evidence="7 12" id="KW-0198">Cysteine biosynthesis</keyword>
<feature type="modified residue" description="N6-(pyridoxal phosphate)lysine" evidence="11">
    <location>
        <position position="71"/>
    </location>
</feature>
<dbReference type="GO" id="GO:0006535">
    <property type="term" value="P:cysteine biosynthetic process from serine"/>
    <property type="evidence" value="ECO:0007669"/>
    <property type="project" value="UniProtKB-UniRule"/>
</dbReference>
<proteinExistence type="inferred from homology"/>
<evidence type="ECO:0000256" key="1">
    <source>
        <dbReference type="ARBA" id="ARBA00001933"/>
    </source>
</evidence>
<reference evidence="15 16" key="1">
    <citation type="submission" date="2019-09" db="EMBL/GenBank/DDBJ databases">
        <title>Phylogeny of genus Pseudoclavibacter and closely related genus.</title>
        <authorList>
            <person name="Li Y."/>
        </authorList>
    </citation>
    <scope>NUCLEOTIDE SEQUENCE [LARGE SCALE GENOMIC DNA]</scope>
    <source>
        <strain evidence="15 16">THG-MD12</strain>
    </source>
</reference>
<feature type="binding site" evidence="10">
    <location>
        <position position="101"/>
    </location>
    <ligand>
        <name>pyridoxal 5'-phosphate</name>
        <dbReference type="ChEBI" id="CHEBI:597326"/>
    </ligand>
</feature>
<evidence type="ECO:0000256" key="10">
    <source>
        <dbReference type="PIRSR" id="PIRSR605856-50"/>
    </source>
</evidence>
<dbReference type="GO" id="GO:0005737">
    <property type="term" value="C:cytoplasm"/>
    <property type="evidence" value="ECO:0007669"/>
    <property type="project" value="UniProtKB-ARBA"/>
</dbReference>
<protein>
    <recommendedName>
        <fullName evidence="12">Cysteine synthase</fullName>
        <ecNumber evidence="12">2.5.1.47</ecNumber>
    </recommendedName>
</protein>
<dbReference type="PANTHER" id="PTHR10314">
    <property type="entry name" value="CYSTATHIONINE BETA-SYNTHASE"/>
    <property type="match status" value="1"/>
</dbReference>
<dbReference type="InterPro" id="IPR005856">
    <property type="entry name" value="Cys_synth"/>
</dbReference>
<evidence type="ECO:0000256" key="8">
    <source>
        <dbReference type="ARBA" id="ARBA00047931"/>
    </source>
</evidence>
<comment type="pathway">
    <text evidence="2">Amino-acid biosynthesis; L-cysteine biosynthesis; L-cysteine from L-serine: step 2/2.</text>
</comment>
<dbReference type="AlphaFoldDB" id="A0A7J5B7Z2"/>
<dbReference type="InterPro" id="IPR001216">
    <property type="entry name" value="P-phosphate_BS"/>
</dbReference>
<dbReference type="Gene3D" id="3.40.50.1100">
    <property type="match status" value="2"/>
</dbReference>
<dbReference type="InterPro" id="IPR036052">
    <property type="entry name" value="TrpB-like_PALP_sf"/>
</dbReference>
<keyword evidence="16" id="KW-1185">Reference proteome</keyword>
<dbReference type="FunFam" id="3.40.50.1100:FF:000067">
    <property type="entry name" value="Cysteine synthase"/>
    <property type="match status" value="1"/>
</dbReference>
<comment type="catalytic activity">
    <reaction evidence="8 12">
        <text>O-acetyl-L-serine + hydrogen sulfide = L-cysteine + acetate</text>
        <dbReference type="Rhea" id="RHEA:14829"/>
        <dbReference type="ChEBI" id="CHEBI:29919"/>
        <dbReference type="ChEBI" id="CHEBI:30089"/>
        <dbReference type="ChEBI" id="CHEBI:35235"/>
        <dbReference type="ChEBI" id="CHEBI:58340"/>
        <dbReference type="EC" id="2.5.1.47"/>
    </reaction>
</comment>
<dbReference type="InterPro" id="IPR001926">
    <property type="entry name" value="TrpB-like_PALP"/>
</dbReference>
<dbReference type="Pfam" id="PF00291">
    <property type="entry name" value="PALP"/>
    <property type="match status" value="1"/>
</dbReference>
<evidence type="ECO:0000256" key="4">
    <source>
        <dbReference type="ARBA" id="ARBA00022605"/>
    </source>
</evidence>
<dbReference type="CDD" id="cd01561">
    <property type="entry name" value="CBS_like"/>
    <property type="match status" value="1"/>
</dbReference>
<name>A0A7J5B7Z2_9MICO</name>
<evidence type="ECO:0000256" key="12">
    <source>
        <dbReference type="RuleBase" id="RU003985"/>
    </source>
</evidence>
<dbReference type="EMBL" id="WBJX01000001">
    <property type="protein sequence ID" value="KAB1639751.1"/>
    <property type="molecule type" value="Genomic_DNA"/>
</dbReference>
<keyword evidence="4 12" id="KW-0028">Amino-acid biosynthesis</keyword>
<evidence type="ECO:0000256" key="2">
    <source>
        <dbReference type="ARBA" id="ARBA00004962"/>
    </source>
</evidence>
<feature type="domain" description="Tryptophan synthase beta chain-like PALP" evidence="14">
    <location>
        <begin position="35"/>
        <end position="321"/>
    </location>
</feature>
<feature type="region of interest" description="Disordered" evidence="13">
    <location>
        <begin position="1"/>
        <end position="24"/>
    </location>
</feature>
<dbReference type="EC" id="2.5.1.47" evidence="12"/>
<comment type="cofactor">
    <cofactor evidence="1 10 12">
        <name>pyridoxal 5'-phosphate</name>
        <dbReference type="ChEBI" id="CHEBI:597326"/>
    </cofactor>
</comment>
<evidence type="ECO:0000313" key="16">
    <source>
        <dbReference type="Proteomes" id="UP000490386"/>
    </source>
</evidence>
<evidence type="ECO:0000256" key="9">
    <source>
        <dbReference type="ARBA" id="ARBA00053442"/>
    </source>
</evidence>
<comment type="caution">
    <text evidence="15">The sequence shown here is derived from an EMBL/GenBank/DDBJ whole genome shotgun (WGS) entry which is preliminary data.</text>
</comment>
<keyword evidence="5 12" id="KW-0808">Transferase</keyword>
<feature type="binding site" evidence="10">
    <location>
        <begin position="205"/>
        <end position="209"/>
    </location>
    <ligand>
        <name>pyridoxal 5'-phosphate</name>
        <dbReference type="ChEBI" id="CHEBI:597326"/>
    </ligand>
</feature>
<evidence type="ECO:0000256" key="6">
    <source>
        <dbReference type="ARBA" id="ARBA00022898"/>
    </source>
</evidence>
<dbReference type="Proteomes" id="UP000490386">
    <property type="component" value="Unassembled WGS sequence"/>
</dbReference>
<evidence type="ECO:0000256" key="13">
    <source>
        <dbReference type="SAM" id="MobiDB-lite"/>
    </source>
</evidence>
<dbReference type="PROSITE" id="PS00901">
    <property type="entry name" value="CYS_SYNTHASE"/>
    <property type="match status" value="1"/>
</dbReference>
<gene>
    <name evidence="15" type="primary">cysK</name>
    <name evidence="15" type="ORF">F8O03_05410</name>
</gene>
<dbReference type="NCBIfam" id="TIGR01136">
    <property type="entry name" value="cysKM"/>
    <property type="match status" value="1"/>
</dbReference>
<keyword evidence="6 10" id="KW-0663">Pyridoxal phosphate</keyword>
<evidence type="ECO:0000313" key="15">
    <source>
        <dbReference type="EMBL" id="KAB1639751.1"/>
    </source>
</evidence>
<accession>A0A7J5B7Z2</accession>
<feature type="binding site" evidence="10">
    <location>
        <position position="293"/>
    </location>
    <ligand>
        <name>pyridoxal 5'-phosphate</name>
        <dbReference type="ChEBI" id="CHEBI:597326"/>
    </ligand>
</feature>
<evidence type="ECO:0000256" key="7">
    <source>
        <dbReference type="ARBA" id="ARBA00023192"/>
    </source>
</evidence>
<dbReference type="SUPFAM" id="SSF53686">
    <property type="entry name" value="Tryptophan synthase beta subunit-like PLP-dependent enzymes"/>
    <property type="match status" value="1"/>
</dbReference>
<evidence type="ECO:0000259" key="14">
    <source>
        <dbReference type="Pfam" id="PF00291"/>
    </source>
</evidence>
<comment type="function">
    <text evidence="9">Catalyzes the conversion of O-acetylserine (OAS) to cysteine through the elimination of acetate and addition of hydrogen sulfide.</text>
</comment>
<dbReference type="GO" id="GO:0004124">
    <property type="term" value="F:cysteine synthase activity"/>
    <property type="evidence" value="ECO:0007669"/>
    <property type="project" value="UniProtKB-UniRule"/>
</dbReference>
<dbReference type="NCBIfam" id="TIGR01139">
    <property type="entry name" value="cysK"/>
    <property type="match status" value="1"/>
</dbReference>
<organism evidence="15 16">
    <name type="scientific">Pseudoclavibacter terrae</name>
    <dbReference type="NCBI Taxonomy" id="1530195"/>
    <lineage>
        <taxon>Bacteria</taxon>
        <taxon>Bacillati</taxon>
        <taxon>Actinomycetota</taxon>
        <taxon>Actinomycetes</taxon>
        <taxon>Micrococcales</taxon>
        <taxon>Microbacteriaceae</taxon>
        <taxon>Pseudoclavibacter</taxon>
    </lineage>
</organism>
<dbReference type="InterPro" id="IPR050214">
    <property type="entry name" value="Cys_Synth/Cystath_Beta-Synth"/>
</dbReference>
<comment type="similarity">
    <text evidence="3 12">Belongs to the cysteine synthase/cystathionine beta-synthase family.</text>
</comment>
<evidence type="ECO:0000256" key="11">
    <source>
        <dbReference type="PIRSR" id="PIRSR605856-51"/>
    </source>
</evidence>
<dbReference type="OrthoDB" id="9805733at2"/>
<evidence type="ECO:0000256" key="3">
    <source>
        <dbReference type="ARBA" id="ARBA00007103"/>
    </source>
</evidence>
<dbReference type="InterPro" id="IPR005859">
    <property type="entry name" value="CysK"/>
</dbReference>